<name>A0A5J5J4E4_9MICO</name>
<reference evidence="7" key="1">
    <citation type="submission" date="2019-09" db="EMBL/GenBank/DDBJ databases">
        <title>Mumia zhuanghuii sp. nov. isolated from the intestinal contents of plateau pika (Ochotona curzoniae) in the Qinghai-Tibet plateau of China.</title>
        <authorList>
            <person name="Tian Z."/>
        </authorList>
    </citation>
    <scope>NUCLEOTIDE SEQUENCE [LARGE SCALE GENOMIC DNA]</scope>
    <source>
        <strain evidence="7">JCM 30598</strain>
    </source>
</reference>
<evidence type="ECO:0000313" key="7">
    <source>
        <dbReference type="Proteomes" id="UP000325827"/>
    </source>
</evidence>
<comment type="caution">
    <text evidence="6">The sequence shown here is derived from an EMBL/GenBank/DDBJ whole genome shotgun (WGS) entry which is preliminary data.</text>
</comment>
<evidence type="ECO:0000256" key="4">
    <source>
        <dbReference type="ARBA" id="ARBA00023033"/>
    </source>
</evidence>
<feature type="domain" description="Luciferase-like" evidence="5">
    <location>
        <begin position="95"/>
        <end position="258"/>
    </location>
</feature>
<dbReference type="PANTHER" id="PTHR42847:SF4">
    <property type="entry name" value="ALKANESULFONATE MONOOXYGENASE-RELATED"/>
    <property type="match status" value="1"/>
</dbReference>
<keyword evidence="7" id="KW-1185">Reference proteome</keyword>
<keyword evidence="2" id="KW-0288">FMN</keyword>
<evidence type="ECO:0000259" key="5">
    <source>
        <dbReference type="Pfam" id="PF00296"/>
    </source>
</evidence>
<dbReference type="RefSeq" id="WP_150449235.1">
    <property type="nucleotide sequence ID" value="NZ_VYSA01000002.1"/>
</dbReference>
<accession>A0A5J5J4E4</accession>
<keyword evidence="3" id="KW-0560">Oxidoreductase</keyword>
<evidence type="ECO:0000313" key="6">
    <source>
        <dbReference type="EMBL" id="KAA9108203.1"/>
    </source>
</evidence>
<dbReference type="Gene3D" id="3.20.20.30">
    <property type="entry name" value="Luciferase-like domain"/>
    <property type="match status" value="1"/>
</dbReference>
<organism evidence="6 7">
    <name type="scientific">Microbacterium rhizomatis</name>
    <dbReference type="NCBI Taxonomy" id="1631477"/>
    <lineage>
        <taxon>Bacteria</taxon>
        <taxon>Bacillati</taxon>
        <taxon>Actinomycetota</taxon>
        <taxon>Actinomycetes</taxon>
        <taxon>Micrococcales</taxon>
        <taxon>Microbacteriaceae</taxon>
        <taxon>Microbacterium</taxon>
    </lineage>
</organism>
<sequence length="306" mass="33330">MVALTLKGEPVQIGLVDLFDGTPERGPEFIQAYAKTAEDRGFAGIWLPEHILFFDHYASAYPYPAAPSATDPTTAEVHNKVVDGTAQVEASADQGLLDLFQTAVYVCDATTTLRFGSSVMLLPLRNPKVIARELMTVSELTDDRFDLGVGVGWSSEELEACGTDFTTRGRRCEEMMIEMQKLWSDEAVYPAASRPFPRMLVGGHSPAAIRRAAQVATGWYPWNLTLPEFAHHYATYRRHLEAGSREVGEQKVIAGLRFSGDLEALPAIVNGYARLGADAVNISLRTDTATYADTLSAASRVLGLAA</sequence>
<dbReference type="GO" id="GO:0046306">
    <property type="term" value="P:alkanesulfonate catabolic process"/>
    <property type="evidence" value="ECO:0007669"/>
    <property type="project" value="TreeGrafter"/>
</dbReference>
<keyword evidence="4" id="KW-0503">Monooxygenase</keyword>
<dbReference type="InterPro" id="IPR050172">
    <property type="entry name" value="SsuD_RutA_monooxygenase"/>
</dbReference>
<dbReference type="AlphaFoldDB" id="A0A5J5J4E4"/>
<gene>
    <name evidence="6" type="ORF">F6B43_12455</name>
</gene>
<proteinExistence type="predicted"/>
<dbReference type="InterPro" id="IPR036661">
    <property type="entry name" value="Luciferase-like_sf"/>
</dbReference>
<dbReference type="PANTHER" id="PTHR42847">
    <property type="entry name" value="ALKANESULFONATE MONOOXYGENASE"/>
    <property type="match status" value="1"/>
</dbReference>
<evidence type="ECO:0000256" key="2">
    <source>
        <dbReference type="ARBA" id="ARBA00022643"/>
    </source>
</evidence>
<dbReference type="GO" id="GO:0008726">
    <property type="term" value="F:alkanesulfonate monooxygenase activity"/>
    <property type="evidence" value="ECO:0007669"/>
    <property type="project" value="TreeGrafter"/>
</dbReference>
<dbReference type="OrthoDB" id="5241778at2"/>
<evidence type="ECO:0000256" key="3">
    <source>
        <dbReference type="ARBA" id="ARBA00023002"/>
    </source>
</evidence>
<dbReference type="Proteomes" id="UP000325827">
    <property type="component" value="Unassembled WGS sequence"/>
</dbReference>
<dbReference type="SUPFAM" id="SSF51679">
    <property type="entry name" value="Bacterial luciferase-like"/>
    <property type="match status" value="1"/>
</dbReference>
<keyword evidence="1" id="KW-0285">Flavoprotein</keyword>
<dbReference type="Pfam" id="PF00296">
    <property type="entry name" value="Bac_luciferase"/>
    <property type="match status" value="1"/>
</dbReference>
<dbReference type="InterPro" id="IPR011251">
    <property type="entry name" value="Luciferase-like_dom"/>
</dbReference>
<evidence type="ECO:0000256" key="1">
    <source>
        <dbReference type="ARBA" id="ARBA00022630"/>
    </source>
</evidence>
<protein>
    <submittedName>
        <fullName evidence="6">LLM class flavin-dependent oxidoreductase</fullName>
    </submittedName>
</protein>
<dbReference type="EMBL" id="VYSA01000002">
    <property type="protein sequence ID" value="KAA9108203.1"/>
    <property type="molecule type" value="Genomic_DNA"/>
</dbReference>